<comment type="function">
    <text evidence="3">Required for maturation of 30S ribosomal subunits.</text>
</comment>
<sequence length="157" mass="17052">MDLKQTIADFVAETLKDPQYYVVAVNIRGNAQGAQKITVLLDGDKGLGIDTCADVSRALGQFLDEKDLIPTAYLLEVSSPGIDYPLSGVRQYIKNIGRELKVQFKDGKDVTGLLKAVVGENIALDVTIKEKGKKARIETQAISLDNVAKAVVQISFK</sequence>
<dbReference type="Proteomes" id="UP000199514">
    <property type="component" value="Unassembled WGS sequence"/>
</dbReference>
<dbReference type="InterPro" id="IPR003728">
    <property type="entry name" value="Ribosome_maturation_RimP"/>
</dbReference>
<evidence type="ECO:0000256" key="2">
    <source>
        <dbReference type="ARBA" id="ARBA00022517"/>
    </source>
</evidence>
<comment type="subcellular location">
    <subcellularLocation>
        <location evidence="3">Cytoplasm</location>
    </subcellularLocation>
</comment>
<dbReference type="RefSeq" id="WP_091507193.1">
    <property type="nucleotide sequence ID" value="NZ_FOLE01000001.1"/>
</dbReference>
<dbReference type="GO" id="GO:0006412">
    <property type="term" value="P:translation"/>
    <property type="evidence" value="ECO:0007669"/>
    <property type="project" value="TreeGrafter"/>
</dbReference>
<keyword evidence="2 3" id="KW-0690">Ribosome biogenesis</keyword>
<dbReference type="GO" id="GO:0000028">
    <property type="term" value="P:ribosomal small subunit assembly"/>
    <property type="evidence" value="ECO:0007669"/>
    <property type="project" value="TreeGrafter"/>
</dbReference>
<protein>
    <recommendedName>
        <fullName evidence="3">Ribosome maturation factor RimP</fullName>
    </recommendedName>
</protein>
<evidence type="ECO:0000256" key="1">
    <source>
        <dbReference type="ARBA" id="ARBA00022490"/>
    </source>
</evidence>
<proteinExistence type="inferred from homology"/>
<dbReference type="InterPro" id="IPR028989">
    <property type="entry name" value="RimP_N"/>
</dbReference>
<evidence type="ECO:0000313" key="6">
    <source>
        <dbReference type="EMBL" id="SFB82542.1"/>
    </source>
</evidence>
<dbReference type="AlphaFoldDB" id="A0A1I1E7E3"/>
<evidence type="ECO:0000313" key="7">
    <source>
        <dbReference type="Proteomes" id="UP000199514"/>
    </source>
</evidence>
<accession>A0A1I1E7E3</accession>
<evidence type="ECO:0000259" key="4">
    <source>
        <dbReference type="Pfam" id="PF02576"/>
    </source>
</evidence>
<dbReference type="EMBL" id="FOLE01000001">
    <property type="protein sequence ID" value="SFB82542.1"/>
    <property type="molecule type" value="Genomic_DNA"/>
</dbReference>
<keyword evidence="1 3" id="KW-0963">Cytoplasm</keyword>
<dbReference type="Pfam" id="PF02576">
    <property type="entry name" value="RimP_N"/>
    <property type="match status" value="1"/>
</dbReference>
<comment type="similarity">
    <text evidence="3">Belongs to the RimP family.</text>
</comment>
<feature type="domain" description="Ribosome maturation factor RimP N-terminal" evidence="4">
    <location>
        <begin position="11"/>
        <end position="83"/>
    </location>
</feature>
<feature type="domain" description="Ribosome maturation factor RimP C-terminal" evidence="5">
    <location>
        <begin position="88"/>
        <end position="156"/>
    </location>
</feature>
<dbReference type="OrthoDB" id="9789702at2"/>
<dbReference type="HAMAP" id="MF_01077">
    <property type="entry name" value="RimP"/>
    <property type="match status" value="1"/>
</dbReference>
<reference evidence="6 7" key="1">
    <citation type="submission" date="2016-10" db="EMBL/GenBank/DDBJ databases">
        <authorList>
            <person name="de Groot N.N."/>
        </authorList>
    </citation>
    <scope>NUCLEOTIDE SEQUENCE [LARGE SCALE GENOMIC DNA]</scope>
    <source>
        <strain evidence="6 7">DSM 6793</strain>
    </source>
</reference>
<dbReference type="PANTHER" id="PTHR33867">
    <property type="entry name" value="RIBOSOME MATURATION FACTOR RIMP"/>
    <property type="match status" value="1"/>
</dbReference>
<dbReference type="InterPro" id="IPR035956">
    <property type="entry name" value="RimP_N_sf"/>
</dbReference>
<organism evidence="6 7">
    <name type="scientific">Flexibacter flexilis DSM 6793</name>
    <dbReference type="NCBI Taxonomy" id="927664"/>
    <lineage>
        <taxon>Bacteria</taxon>
        <taxon>Pseudomonadati</taxon>
        <taxon>Bacteroidota</taxon>
        <taxon>Cytophagia</taxon>
        <taxon>Cytophagales</taxon>
        <taxon>Flexibacteraceae</taxon>
        <taxon>Flexibacter</taxon>
    </lineage>
</organism>
<keyword evidence="7" id="KW-1185">Reference proteome</keyword>
<evidence type="ECO:0000259" key="5">
    <source>
        <dbReference type="Pfam" id="PF17384"/>
    </source>
</evidence>
<dbReference type="Gene3D" id="3.30.300.70">
    <property type="entry name" value="RimP-like superfamily, N-terminal"/>
    <property type="match status" value="1"/>
</dbReference>
<dbReference type="GO" id="GO:0005829">
    <property type="term" value="C:cytosol"/>
    <property type="evidence" value="ECO:0007669"/>
    <property type="project" value="TreeGrafter"/>
</dbReference>
<name>A0A1I1E7E3_9BACT</name>
<dbReference type="Pfam" id="PF17384">
    <property type="entry name" value="DUF150_C"/>
    <property type="match status" value="1"/>
</dbReference>
<dbReference type="STRING" id="927664.SAMN05421780_101649"/>
<dbReference type="InterPro" id="IPR036847">
    <property type="entry name" value="RimP_C_sf"/>
</dbReference>
<dbReference type="SUPFAM" id="SSF75420">
    <property type="entry name" value="YhbC-like, N-terminal domain"/>
    <property type="match status" value="1"/>
</dbReference>
<gene>
    <name evidence="3" type="primary">rimP</name>
    <name evidence="6" type="ORF">SAMN05421780_101649</name>
</gene>
<dbReference type="InterPro" id="IPR028998">
    <property type="entry name" value="RimP_C"/>
</dbReference>
<dbReference type="SUPFAM" id="SSF74942">
    <property type="entry name" value="YhbC-like, C-terminal domain"/>
    <property type="match status" value="1"/>
</dbReference>
<dbReference type="CDD" id="cd01734">
    <property type="entry name" value="YlxS_C"/>
    <property type="match status" value="1"/>
</dbReference>
<evidence type="ECO:0000256" key="3">
    <source>
        <dbReference type="HAMAP-Rule" id="MF_01077"/>
    </source>
</evidence>
<dbReference type="PANTHER" id="PTHR33867:SF1">
    <property type="entry name" value="RIBOSOME MATURATION FACTOR RIMP"/>
    <property type="match status" value="1"/>
</dbReference>